<dbReference type="InterPro" id="IPR012967">
    <property type="entry name" value="COMT_dimerisation"/>
</dbReference>
<dbReference type="InterPro" id="IPR036390">
    <property type="entry name" value="WH_DNA-bd_sf"/>
</dbReference>
<keyword evidence="3" id="KW-0949">S-adenosyl-L-methionine</keyword>
<protein>
    <recommendedName>
        <fullName evidence="4">O-methyltransferase dimerisation domain-containing protein</fullName>
    </recommendedName>
</protein>
<dbReference type="AlphaFoldDB" id="A0A8H5BAB7"/>
<reference evidence="5 6" key="1">
    <citation type="journal article" date="2020" name="ISME J.">
        <title>Uncovering the hidden diversity of litter-decomposition mechanisms in mushroom-forming fungi.</title>
        <authorList>
            <person name="Floudas D."/>
            <person name="Bentzer J."/>
            <person name="Ahren D."/>
            <person name="Johansson T."/>
            <person name="Persson P."/>
            <person name="Tunlid A."/>
        </authorList>
    </citation>
    <scope>NUCLEOTIDE SEQUENCE [LARGE SCALE GENOMIC DNA]</scope>
    <source>
        <strain evidence="5 6">CBS 101986</strain>
    </source>
</reference>
<name>A0A8H5BAB7_9AGAR</name>
<dbReference type="PANTHER" id="PTHR43712">
    <property type="entry name" value="PUTATIVE (AFU_ORTHOLOGUE AFUA_4G14580)-RELATED"/>
    <property type="match status" value="1"/>
</dbReference>
<dbReference type="PANTHER" id="PTHR43712:SF2">
    <property type="entry name" value="O-METHYLTRANSFERASE CICE"/>
    <property type="match status" value="1"/>
</dbReference>
<sequence length="337" mass="37031">MQREPTDAGDRAGFGVACRDEVVKGGPGLVQAPDGGCPVRPAAGFGAGRVEDADGLHLDDLCVSRQLVQVACRLDEMSRFVVPQTLNSGRTTAVYALTGMARKSYLTSLACDTFPQIMSTHAEVEALLRLIRDSALKALGDYEKHGGTAPRLQSTEIHPLDQFQNKIGFMKTIATLEGACEQLCSTLAPPTQTVLNRVQDYQWICMRTVVKHKIADEVAKHKGGVHINELAAAVKLHPTKLGSILRALASKHCFCEIAPDVFANNRLSMTLTTSHPMSSAVVYSSDRHEYIHCLPEYLADPSTGHSLRINETAFQYFVKERHPKLKGITFYQWMELP</sequence>
<keyword evidence="6" id="KW-1185">Reference proteome</keyword>
<proteinExistence type="predicted"/>
<feature type="domain" description="O-methyltransferase dimerisation" evidence="4">
    <location>
        <begin position="205"/>
        <end position="274"/>
    </location>
</feature>
<accession>A0A8H5BAB7</accession>
<dbReference type="OrthoDB" id="2410195at2759"/>
<evidence type="ECO:0000313" key="6">
    <source>
        <dbReference type="Proteomes" id="UP000567179"/>
    </source>
</evidence>
<dbReference type="GO" id="GO:0008168">
    <property type="term" value="F:methyltransferase activity"/>
    <property type="evidence" value="ECO:0007669"/>
    <property type="project" value="UniProtKB-KW"/>
</dbReference>
<keyword evidence="1" id="KW-0489">Methyltransferase</keyword>
<dbReference type="Proteomes" id="UP000567179">
    <property type="component" value="Unassembled WGS sequence"/>
</dbReference>
<dbReference type="Pfam" id="PF08100">
    <property type="entry name" value="Dimerisation"/>
    <property type="match status" value="1"/>
</dbReference>
<comment type="caution">
    <text evidence="5">The sequence shown here is derived from an EMBL/GenBank/DDBJ whole genome shotgun (WGS) entry which is preliminary data.</text>
</comment>
<evidence type="ECO:0000256" key="1">
    <source>
        <dbReference type="ARBA" id="ARBA00022603"/>
    </source>
</evidence>
<evidence type="ECO:0000259" key="4">
    <source>
        <dbReference type="Pfam" id="PF08100"/>
    </source>
</evidence>
<evidence type="ECO:0000256" key="3">
    <source>
        <dbReference type="ARBA" id="ARBA00022691"/>
    </source>
</evidence>
<dbReference type="InterPro" id="IPR036388">
    <property type="entry name" value="WH-like_DNA-bd_sf"/>
</dbReference>
<dbReference type="EMBL" id="JAACJJ010000029">
    <property type="protein sequence ID" value="KAF5319545.1"/>
    <property type="molecule type" value="Genomic_DNA"/>
</dbReference>
<keyword evidence="2" id="KW-0808">Transferase</keyword>
<evidence type="ECO:0000256" key="2">
    <source>
        <dbReference type="ARBA" id="ARBA00022679"/>
    </source>
</evidence>
<organism evidence="5 6">
    <name type="scientific">Psilocybe cf. subviscida</name>
    <dbReference type="NCBI Taxonomy" id="2480587"/>
    <lineage>
        <taxon>Eukaryota</taxon>
        <taxon>Fungi</taxon>
        <taxon>Dikarya</taxon>
        <taxon>Basidiomycota</taxon>
        <taxon>Agaricomycotina</taxon>
        <taxon>Agaricomycetes</taxon>
        <taxon>Agaricomycetidae</taxon>
        <taxon>Agaricales</taxon>
        <taxon>Agaricineae</taxon>
        <taxon>Strophariaceae</taxon>
        <taxon>Psilocybe</taxon>
    </lineage>
</organism>
<dbReference type="GO" id="GO:0046983">
    <property type="term" value="F:protein dimerization activity"/>
    <property type="evidence" value="ECO:0007669"/>
    <property type="project" value="InterPro"/>
</dbReference>
<gene>
    <name evidence="5" type="ORF">D9619_008574</name>
</gene>
<dbReference type="SUPFAM" id="SSF46785">
    <property type="entry name" value="Winged helix' DNA-binding domain"/>
    <property type="match status" value="1"/>
</dbReference>
<evidence type="ECO:0000313" key="5">
    <source>
        <dbReference type="EMBL" id="KAF5319545.1"/>
    </source>
</evidence>
<dbReference type="GO" id="GO:0032259">
    <property type="term" value="P:methylation"/>
    <property type="evidence" value="ECO:0007669"/>
    <property type="project" value="UniProtKB-KW"/>
</dbReference>
<dbReference type="Gene3D" id="1.10.10.10">
    <property type="entry name" value="Winged helix-like DNA-binding domain superfamily/Winged helix DNA-binding domain"/>
    <property type="match status" value="1"/>
</dbReference>